<evidence type="ECO:0000313" key="1">
    <source>
        <dbReference type="EMBL" id="QHW33566.1"/>
    </source>
</evidence>
<dbReference type="AlphaFoldDB" id="A0A6C0P5J5"/>
<gene>
    <name evidence="1" type="ORF">GZH47_24060</name>
</gene>
<dbReference type="Proteomes" id="UP000479114">
    <property type="component" value="Chromosome"/>
</dbReference>
<protein>
    <submittedName>
        <fullName evidence="1">Uncharacterized protein</fullName>
    </submittedName>
</protein>
<dbReference type="EMBL" id="CP048286">
    <property type="protein sequence ID" value="QHW33566.1"/>
    <property type="molecule type" value="Genomic_DNA"/>
</dbReference>
<evidence type="ECO:0000313" key="2">
    <source>
        <dbReference type="Proteomes" id="UP000479114"/>
    </source>
</evidence>
<keyword evidence="2" id="KW-1185">Reference proteome</keyword>
<dbReference type="RefSeq" id="WP_162643564.1">
    <property type="nucleotide sequence ID" value="NZ_CP048286.1"/>
</dbReference>
<organism evidence="1 2">
    <name type="scientific">Paenibacillus rhizovicinus</name>
    <dbReference type="NCBI Taxonomy" id="2704463"/>
    <lineage>
        <taxon>Bacteria</taxon>
        <taxon>Bacillati</taxon>
        <taxon>Bacillota</taxon>
        <taxon>Bacilli</taxon>
        <taxon>Bacillales</taxon>
        <taxon>Paenibacillaceae</taxon>
        <taxon>Paenibacillus</taxon>
    </lineage>
</organism>
<accession>A0A6C0P5J5</accession>
<name>A0A6C0P5J5_9BACL</name>
<sequence length="63" mass="7324">MNPRGFDVEILELFRYTDIDLGKTNKQRDLQEIVDLLTGLSDSDIIKAKVILREIFDKQQSDL</sequence>
<reference evidence="1 2" key="1">
    <citation type="submission" date="2020-02" db="EMBL/GenBank/DDBJ databases">
        <title>Paenibacillus sp. nov., isolated from rhizosphere soil of tomato.</title>
        <authorList>
            <person name="Weon H.-Y."/>
            <person name="Lee S.A."/>
        </authorList>
    </citation>
    <scope>NUCLEOTIDE SEQUENCE [LARGE SCALE GENOMIC DNA]</scope>
    <source>
        <strain evidence="1 2">14171R-81</strain>
    </source>
</reference>
<proteinExistence type="predicted"/>
<dbReference type="KEGG" id="prz:GZH47_24060"/>